<gene>
    <name evidence="1" type="ORF">Pcinc_001200</name>
</gene>
<dbReference type="Proteomes" id="UP001286313">
    <property type="component" value="Unassembled WGS sequence"/>
</dbReference>
<reference evidence="1" key="1">
    <citation type="submission" date="2023-10" db="EMBL/GenBank/DDBJ databases">
        <title>Genome assemblies of two species of porcelain crab, Petrolisthes cinctipes and Petrolisthes manimaculis (Anomura: Porcellanidae).</title>
        <authorList>
            <person name="Angst P."/>
        </authorList>
    </citation>
    <scope>NUCLEOTIDE SEQUENCE</scope>
    <source>
        <strain evidence="1">PB745_01</strain>
        <tissue evidence="1">Gill</tissue>
    </source>
</reference>
<dbReference type="PANTHER" id="PTHR10773">
    <property type="entry name" value="DNA-DIRECTED RNA POLYMERASES I, II, AND III SUBUNIT RPABC2"/>
    <property type="match status" value="1"/>
</dbReference>
<dbReference type="AlphaFoldDB" id="A0AAE1L646"/>
<evidence type="ECO:0000313" key="1">
    <source>
        <dbReference type="EMBL" id="KAK3895105.1"/>
    </source>
</evidence>
<organism evidence="1 2">
    <name type="scientific">Petrolisthes cinctipes</name>
    <name type="common">Flat porcelain crab</name>
    <dbReference type="NCBI Taxonomy" id="88211"/>
    <lineage>
        <taxon>Eukaryota</taxon>
        <taxon>Metazoa</taxon>
        <taxon>Ecdysozoa</taxon>
        <taxon>Arthropoda</taxon>
        <taxon>Crustacea</taxon>
        <taxon>Multicrustacea</taxon>
        <taxon>Malacostraca</taxon>
        <taxon>Eumalacostraca</taxon>
        <taxon>Eucarida</taxon>
        <taxon>Decapoda</taxon>
        <taxon>Pleocyemata</taxon>
        <taxon>Anomura</taxon>
        <taxon>Galatheoidea</taxon>
        <taxon>Porcellanidae</taxon>
        <taxon>Petrolisthes</taxon>
    </lineage>
</organism>
<comment type="caution">
    <text evidence="1">The sequence shown here is derived from an EMBL/GenBank/DDBJ whole genome shotgun (WGS) entry which is preliminary data.</text>
</comment>
<name>A0AAE1L646_PETCI</name>
<dbReference type="PANTHER" id="PTHR10773:SF19">
    <property type="match status" value="1"/>
</dbReference>
<evidence type="ECO:0000313" key="2">
    <source>
        <dbReference type="Proteomes" id="UP001286313"/>
    </source>
</evidence>
<sequence length="200" mass="23071">MGKERRQTEKNSGKEYVSVKSRRRVRSRQIGAACRDGCFDLVTVPVIKTLFSNFWAIASYDAQTAYIQKLVHKVNVKRRRPSKTPDNPAKQRDFNLSYSVVYQDKTLSVCCTGFTSIFGISKARVLWAISKKTCTDVPVLDQRGRHEPARKITGHKAKCVRDHINQLQTVTSHYCRARNPHRRYLESNLSISKLYESYKQ</sequence>
<dbReference type="EMBL" id="JAWQEG010000068">
    <property type="protein sequence ID" value="KAK3895105.1"/>
    <property type="molecule type" value="Genomic_DNA"/>
</dbReference>
<accession>A0AAE1L646</accession>
<protein>
    <submittedName>
        <fullName evidence="1">Uncharacterized protein</fullName>
    </submittedName>
</protein>
<proteinExistence type="predicted"/>
<keyword evidence="2" id="KW-1185">Reference proteome</keyword>